<dbReference type="NCBIfam" id="NF038032">
    <property type="entry name" value="CehA_McbA_metalo"/>
    <property type="match status" value="1"/>
</dbReference>
<dbReference type="PANTHER" id="PTHR42924:SF3">
    <property type="entry name" value="POLYMERASE_HISTIDINOL PHOSPHATASE N-TERMINAL DOMAIN-CONTAINING PROTEIN"/>
    <property type="match status" value="1"/>
</dbReference>
<dbReference type="PANTHER" id="PTHR42924">
    <property type="entry name" value="EXONUCLEASE"/>
    <property type="match status" value="1"/>
</dbReference>
<dbReference type="GO" id="GO:0004534">
    <property type="term" value="F:5'-3' RNA exonuclease activity"/>
    <property type="evidence" value="ECO:0007669"/>
    <property type="project" value="TreeGrafter"/>
</dbReference>
<dbReference type="InterPro" id="IPR052018">
    <property type="entry name" value="PHP_domain"/>
</dbReference>
<dbReference type="Proteomes" id="UP000824250">
    <property type="component" value="Unassembled WGS sequence"/>
</dbReference>
<dbReference type="EMBL" id="DVGC01000049">
    <property type="protein sequence ID" value="HIR06020.1"/>
    <property type="molecule type" value="Genomic_DNA"/>
</dbReference>
<name>A0A9D1A5S8_9FIRM</name>
<dbReference type="Gene3D" id="3.20.20.140">
    <property type="entry name" value="Metal-dependent hydrolases"/>
    <property type="match status" value="1"/>
</dbReference>
<organism evidence="2 3">
    <name type="scientific">Candidatus Copromonas faecavium</name>
    <name type="common">nom. illeg.</name>
    <dbReference type="NCBI Taxonomy" id="2840740"/>
    <lineage>
        <taxon>Bacteria</taxon>
        <taxon>Bacillati</taxon>
        <taxon>Bacillota</taxon>
        <taxon>Clostridia</taxon>
        <taxon>Lachnospirales</taxon>
        <taxon>Lachnospiraceae</taxon>
        <taxon>Candidatus Copromonas (nom. illeg.)</taxon>
    </lineage>
</organism>
<dbReference type="GO" id="GO:0035312">
    <property type="term" value="F:5'-3' DNA exonuclease activity"/>
    <property type="evidence" value="ECO:0007669"/>
    <property type="project" value="TreeGrafter"/>
</dbReference>
<comment type="caution">
    <text evidence="2">The sequence shown here is derived from an EMBL/GenBank/DDBJ whole genome shotgun (WGS) entry which is preliminary data.</text>
</comment>
<reference evidence="2" key="1">
    <citation type="submission" date="2020-10" db="EMBL/GenBank/DDBJ databases">
        <authorList>
            <person name="Gilroy R."/>
        </authorList>
    </citation>
    <scope>NUCLEOTIDE SEQUENCE</scope>
    <source>
        <strain evidence="2">CHK180-2868</strain>
    </source>
</reference>
<feature type="domain" description="Polymerase/histidinol phosphatase N-terminal" evidence="1">
    <location>
        <begin position="110"/>
        <end position="178"/>
    </location>
</feature>
<proteinExistence type="predicted"/>
<evidence type="ECO:0000313" key="2">
    <source>
        <dbReference type="EMBL" id="HIR06020.1"/>
    </source>
</evidence>
<dbReference type="InterPro" id="IPR016195">
    <property type="entry name" value="Pol/histidinol_Pase-like"/>
</dbReference>
<gene>
    <name evidence="2" type="ORF">IAB28_08670</name>
</gene>
<evidence type="ECO:0000259" key="1">
    <source>
        <dbReference type="SMART" id="SM00481"/>
    </source>
</evidence>
<reference evidence="2" key="2">
    <citation type="journal article" date="2021" name="PeerJ">
        <title>Extensive microbial diversity within the chicken gut microbiome revealed by metagenomics and culture.</title>
        <authorList>
            <person name="Gilroy R."/>
            <person name="Ravi A."/>
            <person name="Getino M."/>
            <person name="Pursley I."/>
            <person name="Horton D.L."/>
            <person name="Alikhan N.F."/>
            <person name="Baker D."/>
            <person name="Gharbi K."/>
            <person name="Hall N."/>
            <person name="Watson M."/>
            <person name="Adriaenssens E.M."/>
            <person name="Foster-Nyarko E."/>
            <person name="Jarju S."/>
            <person name="Secka A."/>
            <person name="Antonio M."/>
            <person name="Oren A."/>
            <person name="Chaudhuri R.R."/>
            <person name="La Ragione R."/>
            <person name="Hildebrand F."/>
            <person name="Pallen M.J."/>
        </authorList>
    </citation>
    <scope>NUCLEOTIDE SEQUENCE</scope>
    <source>
        <strain evidence="2">CHK180-2868</strain>
    </source>
</reference>
<protein>
    <submittedName>
        <fullName evidence="2">PHP domain-containing protein</fullName>
    </submittedName>
</protein>
<dbReference type="CDD" id="cd07432">
    <property type="entry name" value="PHP_HisPPase"/>
    <property type="match status" value="1"/>
</dbReference>
<dbReference type="AlphaFoldDB" id="A0A9D1A5S8"/>
<accession>A0A9D1A5S8</accession>
<dbReference type="InterPro" id="IPR003141">
    <property type="entry name" value="Pol/His_phosphatase_N"/>
</dbReference>
<dbReference type="SUPFAM" id="SSF89550">
    <property type="entry name" value="PHP domain-like"/>
    <property type="match status" value="1"/>
</dbReference>
<evidence type="ECO:0000313" key="3">
    <source>
        <dbReference type="Proteomes" id="UP000824250"/>
    </source>
</evidence>
<dbReference type="SMART" id="SM00481">
    <property type="entry name" value="POLIIIAc"/>
    <property type="match status" value="1"/>
</dbReference>
<sequence length="450" mass="51371">MMEWNCRLELQQRKEDGAGGHLISLMLRIENTSAERKEEMLCLQTPLEARPFGLREIEIKLGPGEYLELPMEFTFSCGGCHLFLGWVKGMQERYLWKWPVRLGGAGWYSGDTHTHSTYSDGKGSIRENRESMLEKGHSFLYSTDHNTFKQAEEIESFGESDRAMGFLHLAGWEFTTPYGHALSYGTKHPQDPSEISGRGKTEEWQAFVDGRNREGGIVFLAHPYEAPRYEFGEQVLDEIQGIAGVEVWNGYNHHGLAYQNRKAFAKWDEMNVSRDMHLTGNAVSDAHTAVKQGDPYIKGYLNTLERDSIHEMLKSGRFFGSNGPEIRFSIQGTGIGESCRLDGKTLVHGRLAVFDPLGRLEEVILYRGMRQDKRDVPARKKIYKVFDVFPVGDGRTIWTKDWYFYAEPGDFYRIEAVSEQNLAGISGEKRTEEKGFAYTNPIWIEGEKQS</sequence>